<dbReference type="OrthoDB" id="2020542at2759"/>
<evidence type="ECO:0000259" key="5">
    <source>
        <dbReference type="Pfam" id="PF03522"/>
    </source>
</evidence>
<dbReference type="GO" id="GO:0016020">
    <property type="term" value="C:membrane"/>
    <property type="evidence" value="ECO:0007669"/>
    <property type="project" value="UniProtKB-SubCell"/>
</dbReference>
<protein>
    <recommendedName>
        <fullName evidence="5">SLC12A transporter C-terminal domain-containing protein</fullName>
    </recommendedName>
</protein>
<feature type="domain" description="SLC12A transporter C-terminal" evidence="5">
    <location>
        <begin position="219"/>
        <end position="287"/>
    </location>
</feature>
<name>A0A835LC46_9MAGN</name>
<dbReference type="Proteomes" id="UP000631114">
    <property type="component" value="Unassembled WGS sequence"/>
</dbReference>
<dbReference type="InterPro" id="IPR018491">
    <property type="entry name" value="SLC12_C"/>
</dbReference>
<evidence type="ECO:0000313" key="6">
    <source>
        <dbReference type="EMBL" id="KAF9587062.1"/>
    </source>
</evidence>
<dbReference type="AlphaFoldDB" id="A0A835LC46"/>
<comment type="subcellular location">
    <subcellularLocation>
        <location evidence="1">Membrane</location>
        <topology evidence="1">Multi-pass membrane protein</topology>
    </subcellularLocation>
</comment>
<keyword evidence="2" id="KW-0812">Transmembrane</keyword>
<dbReference type="Pfam" id="PF03522">
    <property type="entry name" value="SLC12"/>
    <property type="match status" value="2"/>
</dbReference>
<gene>
    <name evidence="6" type="ORF">IFM89_039748</name>
</gene>
<organism evidence="6 7">
    <name type="scientific">Coptis chinensis</name>
    <dbReference type="NCBI Taxonomy" id="261450"/>
    <lineage>
        <taxon>Eukaryota</taxon>
        <taxon>Viridiplantae</taxon>
        <taxon>Streptophyta</taxon>
        <taxon>Embryophyta</taxon>
        <taxon>Tracheophyta</taxon>
        <taxon>Spermatophyta</taxon>
        <taxon>Magnoliopsida</taxon>
        <taxon>Ranunculales</taxon>
        <taxon>Ranunculaceae</taxon>
        <taxon>Coptidoideae</taxon>
        <taxon>Coptis</taxon>
    </lineage>
</organism>
<dbReference type="EMBL" id="JADFTS010000056">
    <property type="protein sequence ID" value="KAF9587062.1"/>
    <property type="molecule type" value="Genomic_DNA"/>
</dbReference>
<dbReference type="InterPro" id="IPR004842">
    <property type="entry name" value="SLC12A_fam"/>
</dbReference>
<keyword evidence="7" id="KW-1185">Reference proteome</keyword>
<dbReference type="PANTHER" id="PTHR11827">
    <property type="entry name" value="SOLUTE CARRIER FAMILY 12, CATION COTRANSPORTERS"/>
    <property type="match status" value="1"/>
</dbReference>
<evidence type="ECO:0000256" key="4">
    <source>
        <dbReference type="ARBA" id="ARBA00023136"/>
    </source>
</evidence>
<reference evidence="6 7" key="1">
    <citation type="submission" date="2020-10" db="EMBL/GenBank/DDBJ databases">
        <title>The Coptis chinensis genome and diversification of protoberbering-type alkaloids.</title>
        <authorList>
            <person name="Wang B."/>
            <person name="Shu S."/>
            <person name="Song C."/>
            <person name="Liu Y."/>
        </authorList>
    </citation>
    <scope>NUCLEOTIDE SEQUENCE [LARGE SCALE GENOMIC DNA]</scope>
    <source>
        <strain evidence="6">HL-2020</strain>
        <tissue evidence="6">Leaf</tissue>
    </source>
</reference>
<sequence length="288" mass="33041">MSIFFFLSLDGDYHECAEDAKVACRQVSTYIDYKRCEGVAEIVVAPNMSVGFRGIVQTTGLGNLKPNIVVMRYPEIWRRESLIEIPATFVGIINDCIVANKAVVIVKGLDEWPNEYQRQYGTIDLYWIVEGWWSHASSLSQLLLTKEGFESCKIQVFCIAEEDTDADNLKADVKKFLYDLRMQAEQIEAYLVEMKNRAQREGAPLMADGKPVVVNEQQVEKFLYTTLKLNSTILRYSRMAAVVFVSLPPPPVSHPPYFYMEYMDMLVENVPRLLMVRGYRRDVVTLFT</sequence>
<feature type="domain" description="SLC12A transporter C-terminal" evidence="5">
    <location>
        <begin position="21"/>
        <end position="107"/>
    </location>
</feature>
<keyword evidence="4" id="KW-0472">Membrane</keyword>
<evidence type="ECO:0000256" key="3">
    <source>
        <dbReference type="ARBA" id="ARBA00022989"/>
    </source>
</evidence>
<comment type="caution">
    <text evidence="6">The sequence shown here is derived from an EMBL/GenBank/DDBJ whole genome shotgun (WGS) entry which is preliminary data.</text>
</comment>
<accession>A0A835LC46</accession>
<proteinExistence type="predicted"/>
<dbReference type="PANTHER" id="PTHR11827:SF100">
    <property type="entry name" value="CATION-CHLORIDE COTRANSPORTER 1"/>
    <property type="match status" value="1"/>
</dbReference>
<keyword evidence="3" id="KW-1133">Transmembrane helix</keyword>
<evidence type="ECO:0000256" key="1">
    <source>
        <dbReference type="ARBA" id="ARBA00004141"/>
    </source>
</evidence>
<dbReference type="GO" id="GO:0015377">
    <property type="term" value="F:chloride:monoatomic cation symporter activity"/>
    <property type="evidence" value="ECO:0007669"/>
    <property type="project" value="InterPro"/>
</dbReference>
<evidence type="ECO:0000256" key="2">
    <source>
        <dbReference type="ARBA" id="ARBA00022692"/>
    </source>
</evidence>
<evidence type="ECO:0000313" key="7">
    <source>
        <dbReference type="Proteomes" id="UP000631114"/>
    </source>
</evidence>